<evidence type="ECO:0000313" key="3">
    <source>
        <dbReference type="Proteomes" id="UP000518266"/>
    </source>
</evidence>
<evidence type="ECO:0000313" key="2">
    <source>
        <dbReference type="EMBL" id="KAF3857670.1"/>
    </source>
</evidence>
<dbReference type="Proteomes" id="UP000518266">
    <property type="component" value="Unassembled WGS sequence"/>
</dbReference>
<gene>
    <name evidence="2" type="ORF">F7725_010871</name>
</gene>
<reference evidence="2 3" key="1">
    <citation type="submission" date="2020-03" db="EMBL/GenBank/DDBJ databases">
        <title>Dissostichus mawsoni Genome sequencing and assembly.</title>
        <authorList>
            <person name="Park H."/>
        </authorList>
    </citation>
    <scope>NUCLEOTIDE SEQUENCE [LARGE SCALE GENOMIC DNA]</scope>
    <source>
        <strain evidence="2">DM0001</strain>
        <tissue evidence="2">Muscle</tissue>
    </source>
</reference>
<organism evidence="2 3">
    <name type="scientific">Dissostichus mawsoni</name>
    <name type="common">Antarctic cod</name>
    <dbReference type="NCBI Taxonomy" id="36200"/>
    <lineage>
        <taxon>Eukaryota</taxon>
        <taxon>Metazoa</taxon>
        <taxon>Chordata</taxon>
        <taxon>Craniata</taxon>
        <taxon>Vertebrata</taxon>
        <taxon>Euteleostomi</taxon>
        <taxon>Actinopterygii</taxon>
        <taxon>Neopterygii</taxon>
        <taxon>Teleostei</taxon>
        <taxon>Neoteleostei</taxon>
        <taxon>Acanthomorphata</taxon>
        <taxon>Eupercaria</taxon>
        <taxon>Perciformes</taxon>
        <taxon>Notothenioidei</taxon>
        <taxon>Nototheniidae</taxon>
        <taxon>Dissostichus</taxon>
    </lineage>
</organism>
<feature type="region of interest" description="Disordered" evidence="1">
    <location>
        <begin position="1"/>
        <end position="70"/>
    </location>
</feature>
<dbReference type="AlphaFoldDB" id="A0A7J5Z7U5"/>
<dbReference type="EMBL" id="JAAKFY010000004">
    <property type="protein sequence ID" value="KAF3857670.1"/>
    <property type="molecule type" value="Genomic_DNA"/>
</dbReference>
<proteinExistence type="predicted"/>
<keyword evidence="3" id="KW-1185">Reference proteome</keyword>
<feature type="compositionally biased region" description="Basic and acidic residues" evidence="1">
    <location>
        <begin position="33"/>
        <end position="42"/>
    </location>
</feature>
<name>A0A7J5Z7U5_DISMA</name>
<sequence>MSFAGMMESAGETGITGIMGEEGGGGICLLNRVRGEDQRLDKQEEEEEEEEGDGQDAGTVQAVKVERDAR</sequence>
<protein>
    <submittedName>
        <fullName evidence="2">Uncharacterized protein</fullName>
    </submittedName>
</protein>
<accession>A0A7J5Z7U5</accession>
<evidence type="ECO:0000256" key="1">
    <source>
        <dbReference type="SAM" id="MobiDB-lite"/>
    </source>
</evidence>
<feature type="compositionally biased region" description="Acidic residues" evidence="1">
    <location>
        <begin position="43"/>
        <end position="54"/>
    </location>
</feature>
<comment type="caution">
    <text evidence="2">The sequence shown here is derived from an EMBL/GenBank/DDBJ whole genome shotgun (WGS) entry which is preliminary data.</text>
</comment>